<dbReference type="GO" id="GO:0043565">
    <property type="term" value="F:sequence-specific DNA binding"/>
    <property type="evidence" value="ECO:0007669"/>
    <property type="project" value="InterPro"/>
</dbReference>
<dbReference type="InterPro" id="IPR037923">
    <property type="entry name" value="HTH-like"/>
</dbReference>
<dbReference type="SUPFAM" id="SSF46689">
    <property type="entry name" value="Homeodomain-like"/>
    <property type="match status" value="2"/>
</dbReference>
<evidence type="ECO:0000256" key="4">
    <source>
        <dbReference type="ARBA" id="ARBA00023163"/>
    </source>
</evidence>
<dbReference type="Gene3D" id="2.60.120.280">
    <property type="entry name" value="Regulatory protein AraC"/>
    <property type="match status" value="1"/>
</dbReference>
<feature type="domain" description="HTH araC/xylS-type" evidence="5">
    <location>
        <begin position="190"/>
        <end position="288"/>
    </location>
</feature>
<evidence type="ECO:0000256" key="1">
    <source>
        <dbReference type="ARBA" id="ARBA00023015"/>
    </source>
</evidence>
<keyword evidence="4" id="KW-0804">Transcription</keyword>
<dbReference type="GO" id="GO:0003700">
    <property type="term" value="F:DNA-binding transcription factor activity"/>
    <property type="evidence" value="ECO:0007669"/>
    <property type="project" value="InterPro"/>
</dbReference>
<sequence length="292" mass="33336">MPERYMEKASHSWSNNSVRLISSPSMEAKSSLMYVQEAGYFWTNPPYFTERHRLPSYLIVFTVSGEGRLEYGGHAHALGAQSLFFIDCMAHQHYRATGSEPWEFAWVHFYGGASRHYYDAYSKKGDPLLQLQTDSPVLGYLRQLVQLQEQKTVHTELLGAQLLTDLATELVMSAHVQASDAKAAPPAYLADMIRELERRCTETIRLDELAKSFAVSKYHLIREFKRHIGMSPNEYLIYLRIVRAKELLKYSALPVAAIAEEVGVDNVSHFINLFKAREGVTPLAFRKKWTLA</sequence>
<dbReference type="InterPro" id="IPR009057">
    <property type="entry name" value="Homeodomain-like_sf"/>
</dbReference>
<evidence type="ECO:0000256" key="2">
    <source>
        <dbReference type="ARBA" id="ARBA00023125"/>
    </source>
</evidence>
<reference evidence="6 7" key="1">
    <citation type="submission" date="2020-02" db="EMBL/GenBank/DDBJ databases">
        <title>Paenibacillus sp. nov., isolated from rhizosphere soil of tomato.</title>
        <authorList>
            <person name="Weon H.-Y."/>
            <person name="Lee S.A."/>
        </authorList>
    </citation>
    <scope>NUCLEOTIDE SEQUENCE [LARGE SCALE GENOMIC DNA]</scope>
    <source>
        <strain evidence="6 7">14171R-81</strain>
    </source>
</reference>
<evidence type="ECO:0000313" key="7">
    <source>
        <dbReference type="Proteomes" id="UP000479114"/>
    </source>
</evidence>
<evidence type="ECO:0000259" key="5">
    <source>
        <dbReference type="PROSITE" id="PS01124"/>
    </source>
</evidence>
<dbReference type="Proteomes" id="UP000479114">
    <property type="component" value="Chromosome"/>
</dbReference>
<dbReference type="PROSITE" id="PS00041">
    <property type="entry name" value="HTH_ARAC_FAMILY_1"/>
    <property type="match status" value="1"/>
</dbReference>
<keyword evidence="3" id="KW-0010">Activator</keyword>
<dbReference type="SUPFAM" id="SSF51215">
    <property type="entry name" value="Regulatory protein AraC"/>
    <property type="match status" value="1"/>
</dbReference>
<gene>
    <name evidence="6" type="ORF">GZH47_17215</name>
</gene>
<dbReference type="SMART" id="SM00342">
    <property type="entry name" value="HTH_ARAC"/>
    <property type="match status" value="1"/>
</dbReference>
<dbReference type="InterPro" id="IPR018060">
    <property type="entry name" value="HTH_AraC"/>
</dbReference>
<evidence type="ECO:0000313" key="6">
    <source>
        <dbReference type="EMBL" id="QHW32377.1"/>
    </source>
</evidence>
<evidence type="ECO:0000256" key="3">
    <source>
        <dbReference type="ARBA" id="ARBA00023159"/>
    </source>
</evidence>
<dbReference type="InterPro" id="IPR018062">
    <property type="entry name" value="HTH_AraC-typ_CS"/>
</dbReference>
<dbReference type="PROSITE" id="PS01124">
    <property type="entry name" value="HTH_ARAC_FAMILY_2"/>
    <property type="match status" value="1"/>
</dbReference>
<dbReference type="Pfam" id="PF12833">
    <property type="entry name" value="HTH_18"/>
    <property type="match status" value="1"/>
</dbReference>
<keyword evidence="1" id="KW-0805">Transcription regulation</keyword>
<protein>
    <submittedName>
        <fullName evidence="6">AraC family transcriptional regulator</fullName>
    </submittedName>
</protein>
<dbReference type="RefSeq" id="WP_162641949.1">
    <property type="nucleotide sequence ID" value="NZ_CP048286.1"/>
</dbReference>
<keyword evidence="2" id="KW-0238">DNA-binding</keyword>
<dbReference type="AlphaFoldDB" id="A0A6C0P1P2"/>
<dbReference type="Gene3D" id="1.10.10.60">
    <property type="entry name" value="Homeodomain-like"/>
    <property type="match status" value="2"/>
</dbReference>
<dbReference type="KEGG" id="prz:GZH47_17215"/>
<dbReference type="PANTHER" id="PTHR46796">
    <property type="entry name" value="HTH-TYPE TRANSCRIPTIONAL ACTIVATOR RHAS-RELATED"/>
    <property type="match status" value="1"/>
</dbReference>
<organism evidence="6 7">
    <name type="scientific">Paenibacillus rhizovicinus</name>
    <dbReference type="NCBI Taxonomy" id="2704463"/>
    <lineage>
        <taxon>Bacteria</taxon>
        <taxon>Bacillati</taxon>
        <taxon>Bacillota</taxon>
        <taxon>Bacilli</taxon>
        <taxon>Bacillales</taxon>
        <taxon>Paenibacillaceae</taxon>
        <taxon>Paenibacillus</taxon>
    </lineage>
</organism>
<name>A0A6C0P1P2_9BACL</name>
<accession>A0A6C0P1P2</accession>
<proteinExistence type="predicted"/>
<dbReference type="PANTHER" id="PTHR46796:SF2">
    <property type="entry name" value="TRANSCRIPTIONAL REGULATORY PROTEIN"/>
    <property type="match status" value="1"/>
</dbReference>
<dbReference type="InterPro" id="IPR050204">
    <property type="entry name" value="AraC_XylS_family_regulators"/>
</dbReference>
<dbReference type="Pfam" id="PF02311">
    <property type="entry name" value="AraC_binding"/>
    <property type="match status" value="1"/>
</dbReference>
<dbReference type="InterPro" id="IPR003313">
    <property type="entry name" value="AraC-bd"/>
</dbReference>
<keyword evidence="7" id="KW-1185">Reference proteome</keyword>
<dbReference type="EMBL" id="CP048286">
    <property type="protein sequence ID" value="QHW32377.1"/>
    <property type="molecule type" value="Genomic_DNA"/>
</dbReference>